<dbReference type="SUPFAM" id="SSF53955">
    <property type="entry name" value="Lysozyme-like"/>
    <property type="match status" value="1"/>
</dbReference>
<accession>A0A127KA97</accession>
<dbReference type="AlphaFoldDB" id="A0A127KA97"/>
<dbReference type="InterPro" id="IPR023346">
    <property type="entry name" value="Lysozyme-like_dom_sf"/>
</dbReference>
<feature type="signal peptide" evidence="2">
    <location>
        <begin position="1"/>
        <end position="25"/>
    </location>
</feature>
<dbReference type="KEGG" id="thu:AC731_019305"/>
<evidence type="ECO:0000313" key="5">
    <source>
        <dbReference type="Proteomes" id="UP000036902"/>
    </source>
</evidence>
<name>A0A127KA97_9RHOO</name>
<dbReference type="CDD" id="cd00254">
    <property type="entry name" value="LT-like"/>
    <property type="match status" value="1"/>
</dbReference>
<dbReference type="InterPro" id="IPR008258">
    <property type="entry name" value="Transglycosylase_SLT_dom_1"/>
</dbReference>
<keyword evidence="2" id="KW-0732">Signal</keyword>
<evidence type="ECO:0000313" key="4">
    <source>
        <dbReference type="EMBL" id="AMO38898.1"/>
    </source>
</evidence>
<dbReference type="PANTHER" id="PTHR37423">
    <property type="entry name" value="SOLUBLE LYTIC MUREIN TRANSGLYCOSYLASE-RELATED"/>
    <property type="match status" value="1"/>
</dbReference>
<evidence type="ECO:0000259" key="3">
    <source>
        <dbReference type="Pfam" id="PF01464"/>
    </source>
</evidence>
<reference evidence="5" key="1">
    <citation type="submission" date="2016-03" db="EMBL/GenBank/DDBJ databases">
        <authorList>
            <person name="Ma C."/>
            <person name="Zhou S."/>
            <person name="Yang G."/>
        </authorList>
    </citation>
    <scope>NUCLEOTIDE SEQUENCE [LARGE SCALE GENOMIC DNA]</scope>
    <source>
        <strain evidence="5">SgZ-1</strain>
    </source>
</reference>
<organism evidence="4 5">
    <name type="scientific">Thauera humireducens</name>
    <dbReference type="NCBI Taxonomy" id="1134435"/>
    <lineage>
        <taxon>Bacteria</taxon>
        <taxon>Pseudomonadati</taxon>
        <taxon>Pseudomonadota</taxon>
        <taxon>Betaproteobacteria</taxon>
        <taxon>Rhodocyclales</taxon>
        <taxon>Zoogloeaceae</taxon>
        <taxon>Thauera</taxon>
    </lineage>
</organism>
<dbReference type="PANTHER" id="PTHR37423:SF2">
    <property type="entry name" value="MEMBRANE-BOUND LYTIC MUREIN TRANSGLYCOSYLASE C"/>
    <property type="match status" value="1"/>
</dbReference>
<keyword evidence="5" id="KW-1185">Reference proteome</keyword>
<sequence length="217" mass="23971">MRPHGSLTRFAAALLLALASGTAVAGAQQYEPLAASVRAALHEAVSDAAAPTLPIPDAGERAQWLAEMSRRLQKRIPDASYRTELLTSIHYEATRAGLDPQLVLGLIQVESNFRKYAISSAGARGYMQVMPFWLKVMNRPDDNLFHLRTNLRYGCTILRHYLDIEKGNLFRALGRYNGSLGKAEYPNLVRAAWEKHWSWQPQQLAAGTVASATTPAN</sequence>
<proteinExistence type="inferred from homology"/>
<dbReference type="Gene3D" id="1.10.530.10">
    <property type="match status" value="1"/>
</dbReference>
<protein>
    <submittedName>
        <fullName evidence="4">Transglycosylase</fullName>
    </submittedName>
</protein>
<evidence type="ECO:0000256" key="1">
    <source>
        <dbReference type="ARBA" id="ARBA00007734"/>
    </source>
</evidence>
<evidence type="ECO:0000256" key="2">
    <source>
        <dbReference type="SAM" id="SignalP"/>
    </source>
</evidence>
<comment type="similarity">
    <text evidence="1">Belongs to the transglycosylase Slt family.</text>
</comment>
<gene>
    <name evidence="4" type="ORF">AC731_019305</name>
</gene>
<dbReference type="STRING" id="1134435.AC731_019305"/>
<dbReference type="Proteomes" id="UP000036902">
    <property type="component" value="Chromosome"/>
</dbReference>
<feature type="chain" id="PRO_5007798077" evidence="2">
    <location>
        <begin position="26"/>
        <end position="217"/>
    </location>
</feature>
<dbReference type="EMBL" id="CP014646">
    <property type="protein sequence ID" value="AMO38898.1"/>
    <property type="molecule type" value="Genomic_DNA"/>
</dbReference>
<feature type="domain" description="Transglycosylase SLT" evidence="3">
    <location>
        <begin position="89"/>
        <end position="182"/>
    </location>
</feature>
<dbReference type="RefSeq" id="WP_004258916.1">
    <property type="nucleotide sequence ID" value="NZ_CP014646.1"/>
</dbReference>
<dbReference type="Pfam" id="PF01464">
    <property type="entry name" value="SLT"/>
    <property type="match status" value="1"/>
</dbReference>